<dbReference type="EMBL" id="BMAO01003369">
    <property type="protein sequence ID" value="GFQ87332.1"/>
    <property type="molecule type" value="Genomic_DNA"/>
</dbReference>
<protein>
    <submittedName>
        <fullName evidence="1">Uncharacterized protein</fullName>
    </submittedName>
</protein>
<accession>A0A8X6I4C1</accession>
<gene>
    <name evidence="1" type="primary">DMN91_002179</name>
    <name evidence="1" type="ORF">TNCT_437691</name>
</gene>
<dbReference type="AlphaFoldDB" id="A0A8X6I4C1"/>
<dbReference type="PANTHER" id="PTHR45913">
    <property type="entry name" value="EPM2A-INTERACTING PROTEIN 1"/>
    <property type="match status" value="1"/>
</dbReference>
<comment type="caution">
    <text evidence="1">The sequence shown here is derived from an EMBL/GenBank/DDBJ whole genome shotgun (WGS) entry which is preliminary data.</text>
</comment>
<organism evidence="1 2">
    <name type="scientific">Trichonephila clavata</name>
    <name type="common">Joro spider</name>
    <name type="synonym">Nephila clavata</name>
    <dbReference type="NCBI Taxonomy" id="2740835"/>
    <lineage>
        <taxon>Eukaryota</taxon>
        <taxon>Metazoa</taxon>
        <taxon>Ecdysozoa</taxon>
        <taxon>Arthropoda</taxon>
        <taxon>Chelicerata</taxon>
        <taxon>Arachnida</taxon>
        <taxon>Araneae</taxon>
        <taxon>Araneomorphae</taxon>
        <taxon>Entelegynae</taxon>
        <taxon>Araneoidea</taxon>
        <taxon>Nephilidae</taxon>
        <taxon>Trichonephila</taxon>
    </lineage>
</organism>
<keyword evidence="2" id="KW-1185">Reference proteome</keyword>
<evidence type="ECO:0000313" key="1">
    <source>
        <dbReference type="EMBL" id="GFQ87332.1"/>
    </source>
</evidence>
<dbReference type="OrthoDB" id="10068674at2759"/>
<evidence type="ECO:0000313" key="2">
    <source>
        <dbReference type="Proteomes" id="UP000887116"/>
    </source>
</evidence>
<dbReference type="Proteomes" id="UP000887116">
    <property type="component" value="Unassembled WGS sequence"/>
</dbReference>
<dbReference type="PANTHER" id="PTHR45913:SF22">
    <property type="entry name" value="SCAN BOX DOMAIN-CONTAINING PROTEIN"/>
    <property type="match status" value="1"/>
</dbReference>
<sequence>MGTIFKRDDDEPRNSYEISSLIAKSGKPYTISEELILPDVSEVIRTMLHKPAFDIIKRISLSNNTVQRWIGERTQCIENSVREYIKGLNLTSPLYQETKLHF</sequence>
<reference evidence="1" key="1">
    <citation type="submission" date="2020-07" db="EMBL/GenBank/DDBJ databases">
        <title>Multicomponent nature underlies the extraordinary mechanical properties of spider dragline silk.</title>
        <authorList>
            <person name="Kono N."/>
            <person name="Nakamura H."/>
            <person name="Mori M."/>
            <person name="Yoshida Y."/>
            <person name="Ohtoshi R."/>
            <person name="Malay A.D."/>
            <person name="Moran D.A.P."/>
            <person name="Tomita M."/>
            <person name="Numata K."/>
            <person name="Arakawa K."/>
        </authorList>
    </citation>
    <scope>NUCLEOTIDE SEQUENCE</scope>
</reference>
<proteinExistence type="predicted"/>
<name>A0A8X6I4C1_TRICU</name>